<gene>
    <name evidence="2" type="ORF">EP867_19565</name>
</gene>
<dbReference type="Proteomes" id="UP000287168">
    <property type="component" value="Unassembled WGS sequence"/>
</dbReference>
<dbReference type="AlphaFoldDB" id="A0A3S3XYT3"/>
<protein>
    <recommendedName>
        <fullName evidence="4">Glycosyltransferase family 1 protein</fullName>
    </recommendedName>
</protein>
<organism evidence="2 3">
    <name type="scientific">Falsigemmobacter intermedius</name>
    <dbReference type="NCBI Taxonomy" id="1553448"/>
    <lineage>
        <taxon>Bacteria</taxon>
        <taxon>Pseudomonadati</taxon>
        <taxon>Pseudomonadota</taxon>
        <taxon>Alphaproteobacteria</taxon>
        <taxon>Rhodobacterales</taxon>
        <taxon>Paracoccaceae</taxon>
        <taxon>Falsigemmobacter</taxon>
    </lineage>
</organism>
<dbReference type="SUPFAM" id="SSF53756">
    <property type="entry name" value="UDP-Glycosyltransferase/glycogen phosphorylase"/>
    <property type="match status" value="1"/>
</dbReference>
<sequence>MRKVAVINHDFSGFTGSEIVTLEIANYFSSRGCQVVIRAERYSDVYLPYLAKNVTISDVRIDVTDFDVVWSQHGHFALNTDNLSKLKSWNGVYIASHLSSITPAEVYHYPFSAKYAGGIIFNAEQVEKSLIEKYKPRGVICNFKNAAPQRFHSNIARRPDNLKNLLIVSNHFPAEIEEALRILQEKGVNYTHLGVKGTAKLIDPCDVQSADAIISIGKTVQYSLVGGCPVYCYDHFGGPGWITSDNFYSAEVQNFSGRCTPYKKNAELIADEVLSGYKFARDYTENNIELFQDRYNLEKILDDFLRKVEISGCGNNIRNQEDIDQVDLMRGALCHVGWIWHDVFLKDFKTQFGGVNDLLEEKIKALQDERDALVQKIDNFNLLHPSWIVHFLRSPWRVRHWNRIRRRQRKSKAHRLAGS</sequence>
<dbReference type="OrthoDB" id="9179784at2"/>
<accession>A0A3S3XYT3</accession>
<evidence type="ECO:0000313" key="2">
    <source>
        <dbReference type="EMBL" id="RWY33809.1"/>
    </source>
</evidence>
<name>A0A3S3XYT3_9RHOB</name>
<comment type="caution">
    <text evidence="2">The sequence shown here is derived from an EMBL/GenBank/DDBJ whole genome shotgun (WGS) entry which is preliminary data.</text>
</comment>
<dbReference type="RefSeq" id="WP_128491088.1">
    <property type="nucleotide sequence ID" value="NZ_JBHLXB010000059.1"/>
</dbReference>
<keyword evidence="1" id="KW-0175">Coiled coil</keyword>
<proteinExistence type="predicted"/>
<keyword evidence="3" id="KW-1185">Reference proteome</keyword>
<feature type="coiled-coil region" evidence="1">
    <location>
        <begin position="356"/>
        <end position="383"/>
    </location>
</feature>
<dbReference type="EMBL" id="SBLC01000131">
    <property type="protein sequence ID" value="RWY33809.1"/>
    <property type="molecule type" value="Genomic_DNA"/>
</dbReference>
<evidence type="ECO:0008006" key="4">
    <source>
        <dbReference type="Google" id="ProtNLM"/>
    </source>
</evidence>
<reference evidence="2 3" key="1">
    <citation type="journal article" date="2015" name="Int. J. Syst. Evol. Microbiol.">
        <title>Gemmobacter intermedius sp. nov., isolated from a white stork (Ciconia ciconia).</title>
        <authorList>
            <person name="Kampfer P."/>
            <person name="Jerzak L."/>
            <person name="Wilharm G."/>
            <person name="Golke J."/>
            <person name="Busse H.J."/>
            <person name="Glaeser S.P."/>
        </authorList>
    </citation>
    <scope>NUCLEOTIDE SEQUENCE [LARGE SCALE GENOMIC DNA]</scope>
    <source>
        <strain evidence="2 3">119/4</strain>
    </source>
</reference>
<evidence type="ECO:0000313" key="3">
    <source>
        <dbReference type="Proteomes" id="UP000287168"/>
    </source>
</evidence>
<evidence type="ECO:0000256" key="1">
    <source>
        <dbReference type="SAM" id="Coils"/>
    </source>
</evidence>